<dbReference type="CDD" id="cd07381">
    <property type="entry name" value="MPP_CapA"/>
    <property type="match status" value="1"/>
</dbReference>
<evidence type="ECO:0000313" key="3">
    <source>
        <dbReference type="EMBL" id="MDT0610976.1"/>
    </source>
</evidence>
<dbReference type="Gene3D" id="3.60.21.10">
    <property type="match status" value="1"/>
</dbReference>
<dbReference type="PANTHER" id="PTHR33393:SF11">
    <property type="entry name" value="POLYGLUTAMINE SYNTHESIS ACCESSORY PROTEIN RV0574C-RELATED"/>
    <property type="match status" value="1"/>
</dbReference>
<proteinExistence type="inferred from homology"/>
<comment type="similarity">
    <text evidence="1">Belongs to the CapA family.</text>
</comment>
<organism evidence="3 4">
    <name type="scientific">Streptomyces lancefieldiae</name>
    <dbReference type="NCBI Taxonomy" id="3075520"/>
    <lineage>
        <taxon>Bacteria</taxon>
        <taxon>Bacillati</taxon>
        <taxon>Actinomycetota</taxon>
        <taxon>Actinomycetes</taxon>
        <taxon>Kitasatosporales</taxon>
        <taxon>Streptomycetaceae</taxon>
        <taxon>Streptomyces</taxon>
    </lineage>
</organism>
<dbReference type="GO" id="GO:0016787">
    <property type="term" value="F:hydrolase activity"/>
    <property type="evidence" value="ECO:0007669"/>
    <property type="project" value="UniProtKB-KW"/>
</dbReference>
<dbReference type="SMART" id="SM00854">
    <property type="entry name" value="PGA_cap"/>
    <property type="match status" value="1"/>
</dbReference>
<dbReference type="InterPro" id="IPR052169">
    <property type="entry name" value="CW_Biosynth-Accessory"/>
</dbReference>
<dbReference type="InterPro" id="IPR019079">
    <property type="entry name" value="Capsule_synth_CapA"/>
</dbReference>
<comment type="caution">
    <text evidence="3">The sequence shown here is derived from an EMBL/GenBank/DDBJ whole genome shotgun (WGS) entry which is preliminary data.</text>
</comment>
<gene>
    <name evidence="3" type="ORF">RM812_12140</name>
</gene>
<dbReference type="Proteomes" id="UP001180724">
    <property type="component" value="Unassembled WGS sequence"/>
</dbReference>
<name>A0ABU3ALB1_9ACTN</name>
<dbReference type="InterPro" id="IPR029052">
    <property type="entry name" value="Metallo-depent_PP-like"/>
</dbReference>
<accession>A0ABU3ALB1</accession>
<keyword evidence="3" id="KW-0378">Hydrolase</keyword>
<protein>
    <submittedName>
        <fullName evidence="3">CapA family protein</fullName>
        <ecNumber evidence="3">3.1.-.-</ecNumber>
    </submittedName>
</protein>
<feature type="domain" description="Capsule synthesis protein CapA" evidence="2">
    <location>
        <begin position="21"/>
        <end position="301"/>
    </location>
</feature>
<reference evidence="3" key="1">
    <citation type="submission" date="2024-05" db="EMBL/GenBank/DDBJ databases">
        <title>30 novel species of actinomycetes from the DSMZ collection.</title>
        <authorList>
            <person name="Nouioui I."/>
        </authorList>
    </citation>
    <scope>NUCLEOTIDE SEQUENCE</scope>
    <source>
        <strain evidence="3">DSM 40712</strain>
    </source>
</reference>
<evidence type="ECO:0000259" key="2">
    <source>
        <dbReference type="SMART" id="SM00854"/>
    </source>
</evidence>
<dbReference type="EMBL" id="JAVRFH010000009">
    <property type="protein sequence ID" value="MDT0610976.1"/>
    <property type="molecule type" value="Genomic_DNA"/>
</dbReference>
<evidence type="ECO:0000256" key="1">
    <source>
        <dbReference type="ARBA" id="ARBA00005662"/>
    </source>
</evidence>
<keyword evidence="4" id="KW-1185">Reference proteome</keyword>
<dbReference type="SUPFAM" id="SSF56300">
    <property type="entry name" value="Metallo-dependent phosphatases"/>
    <property type="match status" value="1"/>
</dbReference>
<dbReference type="RefSeq" id="WP_311572482.1">
    <property type="nucleotide sequence ID" value="NZ_JAVRFH010000009.1"/>
</dbReference>
<dbReference type="EC" id="3.1.-.-" evidence="3"/>
<sequence>MSTRAHDDGADGQSTGTGVVTLFLCGDVMLGRGVDQILPHPGAPELREEYVRDARSYVELAERVGGPIPAPVGWAWPWGEALDVLERSAPDVRIMNLETAITGDGEFAHGKAVHYRMHPANLPALLVARPDVCVLANNHVLDFGRRGLEETLDTLARSGLRVAGAGRDAAAAYAPAVVPVGGAARVLVFAIGMSSSGIPPSWAATAERAGIAYVPESVPAAEAVVRRVQQAKRAGDVAVVSVHWGSNWGYHVPLGQVRFAHALVDGGVDVVHGHSSHHPRPVEVYRDRLILHGCGDFIDDYEGIRGYEEYRDDLRLAHLASVAAGTGRLASLRMVPLRARRMRLEHPPEEDCAWLSATLARISDGVGVALEPTGTLVLSHGPQTAR</sequence>
<evidence type="ECO:0000313" key="4">
    <source>
        <dbReference type="Proteomes" id="UP001180724"/>
    </source>
</evidence>
<dbReference type="Pfam" id="PF09587">
    <property type="entry name" value="PGA_cap"/>
    <property type="match status" value="1"/>
</dbReference>
<dbReference type="PANTHER" id="PTHR33393">
    <property type="entry name" value="POLYGLUTAMINE SYNTHESIS ACCESSORY PROTEIN RV0574C-RELATED"/>
    <property type="match status" value="1"/>
</dbReference>